<dbReference type="InterPro" id="IPR027385">
    <property type="entry name" value="Beta-barrel_OMP"/>
</dbReference>
<evidence type="ECO:0000259" key="3">
    <source>
        <dbReference type="Pfam" id="PF13505"/>
    </source>
</evidence>
<feature type="signal peptide" evidence="2">
    <location>
        <begin position="1"/>
        <end position="23"/>
    </location>
</feature>
<reference evidence="4 5" key="1">
    <citation type="journal article" date="2019" name="Int. J. Syst. Evol. Microbiol.">
        <title>The Global Catalogue of Microorganisms (GCM) 10K type strain sequencing project: providing services to taxonomists for standard genome sequencing and annotation.</title>
        <authorList>
            <consortium name="The Broad Institute Genomics Platform"/>
            <consortium name="The Broad Institute Genome Sequencing Center for Infectious Disease"/>
            <person name="Wu L."/>
            <person name="Ma J."/>
        </authorList>
    </citation>
    <scope>NUCLEOTIDE SEQUENCE [LARGE SCALE GENOMIC DNA]</scope>
    <source>
        <strain evidence="4 5">JCM 15421</strain>
    </source>
</reference>
<dbReference type="Pfam" id="PF13505">
    <property type="entry name" value="OMP_b-brl"/>
    <property type="match status" value="1"/>
</dbReference>
<dbReference type="RefSeq" id="WP_343791925.1">
    <property type="nucleotide sequence ID" value="NZ_BAAAEU010000023.1"/>
</dbReference>
<sequence length="192" mass="20004">MKNAVLAIALATAGLIALPAAHAADNSGFFVNGNIGQSNLSKGAYDDNDTGYAANVGYRWAVAPNLLLGVEGGYADLGSVSPKSAFNGAGLGDASIKGWTLGANGHFNVTDNWYVSGRAGFFRADLKGGYLGAAGLPVRVDDSSNKWYAGAGFGYDFSNNLSVGLNYDYYKADKNGVSFNPDLVSVSAEYRF</sequence>
<name>A0ABN1IQ26_9GAMM</name>
<comment type="caution">
    <text evidence="4">The sequence shown here is derived from an EMBL/GenBank/DDBJ whole genome shotgun (WGS) entry which is preliminary data.</text>
</comment>
<evidence type="ECO:0000256" key="1">
    <source>
        <dbReference type="ARBA" id="ARBA00022729"/>
    </source>
</evidence>
<accession>A0ABN1IQ26</accession>
<evidence type="ECO:0000313" key="5">
    <source>
        <dbReference type="Proteomes" id="UP001501523"/>
    </source>
</evidence>
<proteinExistence type="predicted"/>
<dbReference type="InterPro" id="IPR011250">
    <property type="entry name" value="OMP/PagP_B-barrel"/>
</dbReference>
<dbReference type="Proteomes" id="UP001501523">
    <property type="component" value="Unassembled WGS sequence"/>
</dbReference>
<dbReference type="SUPFAM" id="SSF56925">
    <property type="entry name" value="OMPA-like"/>
    <property type="match status" value="1"/>
</dbReference>
<evidence type="ECO:0000256" key="2">
    <source>
        <dbReference type="SAM" id="SignalP"/>
    </source>
</evidence>
<organism evidence="4 5">
    <name type="scientific">Dokdonella soli</name>
    <dbReference type="NCBI Taxonomy" id="529810"/>
    <lineage>
        <taxon>Bacteria</taxon>
        <taxon>Pseudomonadati</taxon>
        <taxon>Pseudomonadota</taxon>
        <taxon>Gammaproteobacteria</taxon>
        <taxon>Lysobacterales</taxon>
        <taxon>Rhodanobacteraceae</taxon>
        <taxon>Dokdonella</taxon>
    </lineage>
</organism>
<feature type="domain" description="Outer membrane protein beta-barrel" evidence="3">
    <location>
        <begin position="9"/>
        <end position="192"/>
    </location>
</feature>
<evidence type="ECO:0000313" key="4">
    <source>
        <dbReference type="EMBL" id="GAA0718714.1"/>
    </source>
</evidence>
<dbReference type="Gene3D" id="2.40.160.20">
    <property type="match status" value="1"/>
</dbReference>
<dbReference type="EMBL" id="BAAAEU010000023">
    <property type="protein sequence ID" value="GAA0718714.1"/>
    <property type="molecule type" value="Genomic_DNA"/>
</dbReference>
<protein>
    <recommendedName>
        <fullName evidence="3">Outer membrane protein beta-barrel domain-containing protein</fullName>
    </recommendedName>
</protein>
<gene>
    <name evidence="4" type="ORF">GCM10009105_26570</name>
</gene>
<keyword evidence="5" id="KW-1185">Reference proteome</keyword>
<feature type="chain" id="PRO_5046293898" description="Outer membrane protein beta-barrel domain-containing protein" evidence="2">
    <location>
        <begin position="24"/>
        <end position="192"/>
    </location>
</feature>
<keyword evidence="1 2" id="KW-0732">Signal</keyword>